<dbReference type="PANTHER" id="PTHR19446">
    <property type="entry name" value="REVERSE TRANSCRIPTASES"/>
    <property type="match status" value="1"/>
</dbReference>
<evidence type="ECO:0000313" key="2">
    <source>
        <dbReference type="Proteomes" id="UP001303046"/>
    </source>
</evidence>
<keyword evidence="2" id="KW-1185">Reference proteome</keyword>
<comment type="caution">
    <text evidence="1">The sequence shown here is derived from an EMBL/GenBank/DDBJ whole genome shotgun (WGS) entry which is preliminary data.</text>
</comment>
<accession>A0ABR1EQ40</accession>
<dbReference type="EMBL" id="JAVFWL010000006">
    <property type="protein sequence ID" value="KAK6764753.1"/>
    <property type="molecule type" value="Genomic_DNA"/>
</dbReference>
<evidence type="ECO:0008006" key="3">
    <source>
        <dbReference type="Google" id="ProtNLM"/>
    </source>
</evidence>
<name>A0ABR1EQ40_NECAM</name>
<proteinExistence type="predicted"/>
<reference evidence="1 2" key="1">
    <citation type="submission" date="2023-08" db="EMBL/GenBank/DDBJ databases">
        <title>A Necator americanus chromosomal reference genome.</title>
        <authorList>
            <person name="Ilik V."/>
            <person name="Petrzelkova K.J."/>
            <person name="Pardy F."/>
            <person name="Fuh T."/>
            <person name="Niatou-Singa F.S."/>
            <person name="Gouil Q."/>
            <person name="Baker L."/>
            <person name="Ritchie M.E."/>
            <person name="Jex A.R."/>
            <person name="Gazzola D."/>
            <person name="Li H."/>
            <person name="Toshio Fujiwara R."/>
            <person name="Zhan B."/>
            <person name="Aroian R.V."/>
            <person name="Pafco B."/>
            <person name="Schwarz E.M."/>
        </authorList>
    </citation>
    <scope>NUCLEOTIDE SEQUENCE [LARGE SCALE GENOMIC DNA]</scope>
    <source>
        <strain evidence="1 2">Aroian</strain>
        <tissue evidence="1">Whole animal</tissue>
    </source>
</reference>
<evidence type="ECO:0000313" key="1">
    <source>
        <dbReference type="EMBL" id="KAK6764753.1"/>
    </source>
</evidence>
<dbReference type="Proteomes" id="UP001303046">
    <property type="component" value="Unassembled WGS sequence"/>
</dbReference>
<protein>
    <recommendedName>
        <fullName evidence="3">Reverse transcriptase domain-containing protein</fullName>
    </recommendedName>
</protein>
<organism evidence="1 2">
    <name type="scientific">Necator americanus</name>
    <name type="common">Human hookworm</name>
    <dbReference type="NCBI Taxonomy" id="51031"/>
    <lineage>
        <taxon>Eukaryota</taxon>
        <taxon>Metazoa</taxon>
        <taxon>Ecdysozoa</taxon>
        <taxon>Nematoda</taxon>
        <taxon>Chromadorea</taxon>
        <taxon>Rhabditida</taxon>
        <taxon>Rhabditina</taxon>
        <taxon>Rhabditomorpha</taxon>
        <taxon>Strongyloidea</taxon>
        <taxon>Ancylostomatidae</taxon>
        <taxon>Bunostominae</taxon>
        <taxon>Necator</taxon>
    </lineage>
</organism>
<sequence>MSLLCQSSIRDGTIASIKEDFPSQGEKRKPLSSESLRTIINWDLFATLAGFWEDSAMDNINEEYDRLVEHLHGFTRKAESFKTIKRRLSLETHELIRQHGAARTTVNQELTSKLARLCRAAIKEELSERPEEVLAEKKRSPCPPRNRKLQDKDVCSTEHEWSNDYIKKWNGENHPQLLQSFDTHVNLPSHHLREDGNVLPEVLPCELRDAIMSVKNRTAPGSDRIRSEHLKNLPPVLINIRARLFTRCLSECKIPKQWNTSKIVLLYKKGDLHDIGNYSLIVLIFISCTRSC</sequence>
<gene>
    <name evidence="1" type="primary">Necator_chrX.g25072</name>
    <name evidence="1" type="ORF">RB195_024906</name>
</gene>